<dbReference type="InterPro" id="IPR029063">
    <property type="entry name" value="SAM-dependent_MTases_sf"/>
</dbReference>
<name>A0A0K1Q3H1_9BACT</name>
<dbReference type="SUPFAM" id="SSF53335">
    <property type="entry name" value="S-adenosyl-L-methionine-dependent methyltransferases"/>
    <property type="match status" value="1"/>
</dbReference>
<keyword evidence="6" id="KW-1185">Reference proteome</keyword>
<dbReference type="KEGG" id="llu:AKJ09_07059"/>
<evidence type="ECO:0000256" key="1">
    <source>
        <dbReference type="ARBA" id="ARBA00022603"/>
    </source>
</evidence>
<organism evidence="5 6">
    <name type="scientific">Labilithrix luteola</name>
    <dbReference type="NCBI Taxonomy" id="1391654"/>
    <lineage>
        <taxon>Bacteria</taxon>
        <taxon>Pseudomonadati</taxon>
        <taxon>Myxococcota</taxon>
        <taxon>Polyangia</taxon>
        <taxon>Polyangiales</taxon>
        <taxon>Labilitrichaceae</taxon>
        <taxon>Labilithrix</taxon>
    </lineage>
</organism>
<dbReference type="CDD" id="cd02440">
    <property type="entry name" value="AdoMet_MTases"/>
    <property type="match status" value="1"/>
</dbReference>
<keyword evidence="2" id="KW-0808">Transferase</keyword>
<evidence type="ECO:0000256" key="2">
    <source>
        <dbReference type="ARBA" id="ARBA00022679"/>
    </source>
</evidence>
<dbReference type="GO" id="GO:0032259">
    <property type="term" value="P:methylation"/>
    <property type="evidence" value="ECO:0007669"/>
    <property type="project" value="UniProtKB-KW"/>
</dbReference>
<dbReference type="OrthoDB" id="5495550at2"/>
<dbReference type="EMBL" id="CP012333">
    <property type="protein sequence ID" value="AKV00396.1"/>
    <property type="molecule type" value="Genomic_DNA"/>
</dbReference>
<proteinExistence type="predicted"/>
<protein>
    <recommendedName>
        <fullName evidence="4">Methyltransferase domain-containing protein</fullName>
    </recommendedName>
</protein>
<gene>
    <name evidence="5" type="ORF">AKJ09_07059</name>
</gene>
<accession>A0A0K1Q3H1</accession>
<dbReference type="Gene3D" id="3.40.50.150">
    <property type="entry name" value="Vaccinia Virus protein VP39"/>
    <property type="match status" value="1"/>
</dbReference>
<feature type="domain" description="Methyltransferase" evidence="4">
    <location>
        <begin position="89"/>
        <end position="162"/>
    </location>
</feature>
<dbReference type="PANTHER" id="PTHR13610">
    <property type="entry name" value="METHYLTRANSFERASE DOMAIN-CONTAINING PROTEIN"/>
    <property type="match status" value="1"/>
</dbReference>
<dbReference type="InterPro" id="IPR041698">
    <property type="entry name" value="Methyltransf_25"/>
</dbReference>
<dbReference type="InterPro" id="IPR026170">
    <property type="entry name" value="FAM173A/B"/>
</dbReference>
<dbReference type="Pfam" id="PF13649">
    <property type="entry name" value="Methyltransf_25"/>
    <property type="match status" value="1"/>
</dbReference>
<dbReference type="Proteomes" id="UP000064967">
    <property type="component" value="Chromosome"/>
</dbReference>
<dbReference type="RefSeq" id="WP_146651695.1">
    <property type="nucleotide sequence ID" value="NZ_CP012333.1"/>
</dbReference>
<keyword evidence="3" id="KW-0949">S-adenosyl-L-methionine</keyword>
<keyword evidence="1" id="KW-0489">Methyltransferase</keyword>
<evidence type="ECO:0000259" key="4">
    <source>
        <dbReference type="Pfam" id="PF13649"/>
    </source>
</evidence>
<reference evidence="5 6" key="1">
    <citation type="submission" date="2015-08" db="EMBL/GenBank/DDBJ databases">
        <authorList>
            <person name="Babu N.S."/>
            <person name="Beckwith C.J."/>
            <person name="Beseler K.G."/>
            <person name="Brison A."/>
            <person name="Carone J.V."/>
            <person name="Caskin T.P."/>
            <person name="Diamond M."/>
            <person name="Durham M.E."/>
            <person name="Foxe J.M."/>
            <person name="Go M."/>
            <person name="Henderson B.A."/>
            <person name="Jones I.B."/>
            <person name="McGettigan J.A."/>
            <person name="Micheletti S.J."/>
            <person name="Nasrallah M.E."/>
            <person name="Ortiz D."/>
            <person name="Piller C.R."/>
            <person name="Privatt S.R."/>
            <person name="Schneider S.L."/>
            <person name="Sharp S."/>
            <person name="Smith T.C."/>
            <person name="Stanton J.D."/>
            <person name="Ullery H.E."/>
            <person name="Wilson R.J."/>
            <person name="Serrano M.G."/>
            <person name="Buck G."/>
            <person name="Lee V."/>
            <person name="Wang Y."/>
            <person name="Carvalho R."/>
            <person name="Voegtly L."/>
            <person name="Shi R."/>
            <person name="Duckworth R."/>
            <person name="Johnson A."/>
            <person name="Loviza R."/>
            <person name="Walstead R."/>
            <person name="Shah Z."/>
            <person name="Kiflezghi M."/>
            <person name="Wade K."/>
            <person name="Ball S.L."/>
            <person name="Bradley K.W."/>
            <person name="Asai D.J."/>
            <person name="Bowman C.A."/>
            <person name="Russell D.A."/>
            <person name="Pope W.H."/>
            <person name="Jacobs-Sera D."/>
            <person name="Hendrix R.W."/>
            <person name="Hatfull G.F."/>
        </authorList>
    </citation>
    <scope>NUCLEOTIDE SEQUENCE [LARGE SCALE GENOMIC DNA]</scope>
    <source>
        <strain evidence="5 6">DSM 27648</strain>
    </source>
</reference>
<evidence type="ECO:0000256" key="3">
    <source>
        <dbReference type="ARBA" id="ARBA00022691"/>
    </source>
</evidence>
<evidence type="ECO:0000313" key="6">
    <source>
        <dbReference type="Proteomes" id="UP000064967"/>
    </source>
</evidence>
<sequence length="212" mass="23243">MDDALRERARKARAEVESGTLRGERLIDLLHDVPALERDAWTDELLGIDAPPPDVAGLPRGAVPYLPCAVDEVLAMVRDVPIRPKDRLVDLGSGLGRVLILAHLLTGASACGVEIQEPLVRRARARCEALDLDRIEFVEANAAEVDLDGTVFFLYAPFNGHLLSRVVARLEHVARRRSIVVCAVDLELRNVPWLSARKASSVSLTIYDSRAG</sequence>
<dbReference type="PANTHER" id="PTHR13610:SF11">
    <property type="entry name" value="METHYLTRANSFERASE DOMAIN-CONTAINING PROTEIN"/>
    <property type="match status" value="1"/>
</dbReference>
<dbReference type="GO" id="GO:0016279">
    <property type="term" value="F:protein-lysine N-methyltransferase activity"/>
    <property type="evidence" value="ECO:0007669"/>
    <property type="project" value="InterPro"/>
</dbReference>
<dbReference type="STRING" id="1391654.AKJ09_07059"/>
<dbReference type="AlphaFoldDB" id="A0A0K1Q3H1"/>
<evidence type="ECO:0000313" key="5">
    <source>
        <dbReference type="EMBL" id="AKV00396.1"/>
    </source>
</evidence>